<dbReference type="Pfam" id="PF00480">
    <property type="entry name" value="ROK"/>
    <property type="match status" value="1"/>
</dbReference>
<dbReference type="InterPro" id="IPR000600">
    <property type="entry name" value="ROK"/>
</dbReference>
<proteinExistence type="inferred from homology"/>
<comment type="similarity">
    <text evidence="1">Belongs to the ROK (NagC/XylR) family.</text>
</comment>
<dbReference type="Gene3D" id="3.30.420.40">
    <property type="match status" value="2"/>
</dbReference>
<dbReference type="EMBL" id="JBHSIT010000001">
    <property type="protein sequence ID" value="MFC4906160.1"/>
    <property type="molecule type" value="Genomic_DNA"/>
</dbReference>
<dbReference type="PANTHER" id="PTHR18964">
    <property type="entry name" value="ROK (REPRESSOR, ORF, KINASE) FAMILY"/>
    <property type="match status" value="1"/>
</dbReference>
<dbReference type="Proteomes" id="UP001595872">
    <property type="component" value="Unassembled WGS sequence"/>
</dbReference>
<organism evidence="2 3">
    <name type="scientific">Actinomadura gamaensis</name>
    <dbReference type="NCBI Taxonomy" id="1763541"/>
    <lineage>
        <taxon>Bacteria</taxon>
        <taxon>Bacillati</taxon>
        <taxon>Actinomycetota</taxon>
        <taxon>Actinomycetes</taxon>
        <taxon>Streptosporangiales</taxon>
        <taxon>Thermomonosporaceae</taxon>
        <taxon>Actinomadura</taxon>
    </lineage>
</organism>
<dbReference type="InterPro" id="IPR043129">
    <property type="entry name" value="ATPase_NBD"/>
</dbReference>
<sequence length="298" mass="30096">MSAGFVLGLDFGGTKIAMSTARPDGGTLRSVRLATRAEDGAETVLRRALEAARRLVAETGADGGRLVAAGVATFGVVRGQRVLLAPNVPGWEDLPLPRLLADGLGAPIVRLDNDVNAATAAELRWGGLAGVDTGLYVNLGTGLGAGIVVGGRVVRGANGAAGEIGYLLRSPGEPGHAAGRAPLEEHVSGGGLARRASALAGREITARELFGPSVPAELRALRDAALDELGMAVANLAIALDPERIVLGGGMAAEPAPASRLERLLARAVPFPPALEPAHFGADAALRGALALALDALP</sequence>
<evidence type="ECO:0000313" key="3">
    <source>
        <dbReference type="Proteomes" id="UP001595872"/>
    </source>
</evidence>
<dbReference type="SUPFAM" id="SSF53067">
    <property type="entry name" value="Actin-like ATPase domain"/>
    <property type="match status" value="1"/>
</dbReference>
<comment type="caution">
    <text evidence="2">The sequence shown here is derived from an EMBL/GenBank/DDBJ whole genome shotgun (WGS) entry which is preliminary data.</text>
</comment>
<evidence type="ECO:0000256" key="1">
    <source>
        <dbReference type="ARBA" id="ARBA00006479"/>
    </source>
</evidence>
<keyword evidence="3" id="KW-1185">Reference proteome</keyword>
<name>A0ABV9TSF7_9ACTN</name>
<evidence type="ECO:0000313" key="2">
    <source>
        <dbReference type="EMBL" id="MFC4906160.1"/>
    </source>
</evidence>
<dbReference type="RefSeq" id="WP_378251875.1">
    <property type="nucleotide sequence ID" value="NZ_JBHSIT010000001.1"/>
</dbReference>
<accession>A0ABV9TSF7</accession>
<dbReference type="PANTHER" id="PTHR18964:SF149">
    <property type="entry name" value="BIFUNCTIONAL UDP-N-ACETYLGLUCOSAMINE 2-EPIMERASE_N-ACETYLMANNOSAMINE KINASE"/>
    <property type="match status" value="1"/>
</dbReference>
<gene>
    <name evidence="2" type="ORF">ACFPCY_02400</name>
</gene>
<reference evidence="3" key="1">
    <citation type="journal article" date="2019" name="Int. J. Syst. Evol. Microbiol.">
        <title>The Global Catalogue of Microorganisms (GCM) 10K type strain sequencing project: providing services to taxonomists for standard genome sequencing and annotation.</title>
        <authorList>
            <consortium name="The Broad Institute Genomics Platform"/>
            <consortium name="The Broad Institute Genome Sequencing Center for Infectious Disease"/>
            <person name="Wu L."/>
            <person name="Ma J."/>
        </authorList>
    </citation>
    <scope>NUCLEOTIDE SEQUENCE [LARGE SCALE GENOMIC DNA]</scope>
    <source>
        <strain evidence="3">KLKA75</strain>
    </source>
</reference>
<protein>
    <submittedName>
        <fullName evidence="2">ROK family protein</fullName>
    </submittedName>
</protein>